<proteinExistence type="predicted"/>
<dbReference type="Proteomes" id="UP000027265">
    <property type="component" value="Unassembled WGS sequence"/>
</dbReference>
<sequence>MYENHDQVFDTDTSFADNSMKTGEMRESSRRATPSLGDDSAGVCSVEKLPYVSDNRRANHTKPEALSNLRERSMKRISRHHRCIIDLRTRSFVLTMSLISIPSHREQHETALESRVVLRWGLLLVLTRPNTLPFHRRRGESKEPTGSQYTYAILTRKNDRNKSGGQ</sequence>
<protein>
    <submittedName>
        <fullName evidence="2">Uncharacterized protein</fullName>
    </submittedName>
</protein>
<gene>
    <name evidence="2" type="ORF">JAAARDRAFT_39494</name>
</gene>
<keyword evidence="3" id="KW-1185">Reference proteome</keyword>
<feature type="compositionally biased region" description="Polar residues" evidence="1">
    <location>
        <begin position="10"/>
        <end position="21"/>
    </location>
</feature>
<dbReference type="AlphaFoldDB" id="A0A067PDX5"/>
<evidence type="ECO:0000313" key="3">
    <source>
        <dbReference type="Proteomes" id="UP000027265"/>
    </source>
</evidence>
<feature type="region of interest" description="Disordered" evidence="1">
    <location>
        <begin position="1"/>
        <end position="39"/>
    </location>
</feature>
<evidence type="ECO:0000313" key="2">
    <source>
        <dbReference type="EMBL" id="KDQ53118.1"/>
    </source>
</evidence>
<accession>A0A067PDX5</accession>
<reference evidence="3" key="1">
    <citation type="journal article" date="2014" name="Proc. Natl. Acad. Sci. U.S.A.">
        <title>Extensive sampling of basidiomycete genomes demonstrates inadequacy of the white-rot/brown-rot paradigm for wood decay fungi.</title>
        <authorList>
            <person name="Riley R."/>
            <person name="Salamov A.A."/>
            <person name="Brown D.W."/>
            <person name="Nagy L.G."/>
            <person name="Floudas D."/>
            <person name="Held B.W."/>
            <person name="Levasseur A."/>
            <person name="Lombard V."/>
            <person name="Morin E."/>
            <person name="Otillar R."/>
            <person name="Lindquist E.A."/>
            <person name="Sun H."/>
            <person name="LaButti K.M."/>
            <person name="Schmutz J."/>
            <person name="Jabbour D."/>
            <person name="Luo H."/>
            <person name="Baker S.E."/>
            <person name="Pisabarro A.G."/>
            <person name="Walton J.D."/>
            <person name="Blanchette R.A."/>
            <person name="Henrissat B."/>
            <person name="Martin F."/>
            <person name="Cullen D."/>
            <person name="Hibbett D.S."/>
            <person name="Grigoriev I.V."/>
        </authorList>
    </citation>
    <scope>NUCLEOTIDE SEQUENCE [LARGE SCALE GENOMIC DNA]</scope>
    <source>
        <strain evidence="3">MUCL 33604</strain>
    </source>
</reference>
<dbReference type="InParanoid" id="A0A067PDX5"/>
<dbReference type="HOGENOM" id="CLU_1602978_0_0_1"/>
<dbReference type="EMBL" id="KL197735">
    <property type="protein sequence ID" value="KDQ53118.1"/>
    <property type="molecule type" value="Genomic_DNA"/>
</dbReference>
<name>A0A067PDX5_9AGAM</name>
<evidence type="ECO:0000256" key="1">
    <source>
        <dbReference type="SAM" id="MobiDB-lite"/>
    </source>
</evidence>
<organism evidence="2 3">
    <name type="scientific">Jaapia argillacea MUCL 33604</name>
    <dbReference type="NCBI Taxonomy" id="933084"/>
    <lineage>
        <taxon>Eukaryota</taxon>
        <taxon>Fungi</taxon>
        <taxon>Dikarya</taxon>
        <taxon>Basidiomycota</taxon>
        <taxon>Agaricomycotina</taxon>
        <taxon>Agaricomycetes</taxon>
        <taxon>Agaricomycetidae</taxon>
        <taxon>Jaapiales</taxon>
        <taxon>Jaapiaceae</taxon>
        <taxon>Jaapia</taxon>
    </lineage>
</organism>